<dbReference type="RefSeq" id="WP_267619854.1">
    <property type="nucleotide sequence ID" value="NZ_JAODIW010000004.1"/>
</dbReference>
<dbReference type="Proteomes" id="UP001595921">
    <property type="component" value="Unassembled WGS sequence"/>
</dbReference>
<evidence type="ECO:0000256" key="2">
    <source>
        <dbReference type="SAM" id="MobiDB-lite"/>
    </source>
</evidence>
<feature type="compositionally biased region" description="Low complexity" evidence="2">
    <location>
        <begin position="198"/>
        <end position="210"/>
    </location>
</feature>
<proteinExistence type="predicted"/>
<accession>A0ABD5PDV4</accession>
<feature type="compositionally biased region" description="Acidic residues" evidence="2">
    <location>
        <begin position="233"/>
        <end position="250"/>
    </location>
</feature>
<dbReference type="EMBL" id="JBHSDS010000007">
    <property type="protein sequence ID" value="MFC4358918.1"/>
    <property type="molecule type" value="Genomic_DNA"/>
</dbReference>
<organism evidence="3 4">
    <name type="scientific">Halobium salinum</name>
    <dbReference type="NCBI Taxonomy" id="1364940"/>
    <lineage>
        <taxon>Archaea</taxon>
        <taxon>Methanobacteriati</taxon>
        <taxon>Methanobacteriota</taxon>
        <taxon>Stenosarchaea group</taxon>
        <taxon>Halobacteria</taxon>
        <taxon>Halobacteriales</taxon>
        <taxon>Haloferacaceae</taxon>
        <taxon>Halobium</taxon>
    </lineage>
</organism>
<feature type="coiled-coil region" evidence="1">
    <location>
        <begin position="591"/>
        <end position="618"/>
    </location>
</feature>
<comment type="caution">
    <text evidence="3">The sequence shown here is derived from an EMBL/GenBank/DDBJ whole genome shotgun (WGS) entry which is preliminary data.</text>
</comment>
<evidence type="ECO:0000256" key="1">
    <source>
        <dbReference type="SAM" id="Coils"/>
    </source>
</evidence>
<name>A0ABD5PDV4_9EURY</name>
<feature type="compositionally biased region" description="Low complexity" evidence="2">
    <location>
        <begin position="308"/>
        <end position="325"/>
    </location>
</feature>
<protein>
    <recommendedName>
        <fullName evidence="5">t-SNARE coiled-coil homology domain-containing protein</fullName>
    </recommendedName>
</protein>
<dbReference type="AlphaFoldDB" id="A0ABD5PDV4"/>
<dbReference type="Gene3D" id="1.20.5.340">
    <property type="match status" value="2"/>
</dbReference>
<evidence type="ECO:0000313" key="4">
    <source>
        <dbReference type="Proteomes" id="UP001595921"/>
    </source>
</evidence>
<keyword evidence="4" id="KW-1185">Reference proteome</keyword>
<feature type="compositionally biased region" description="Acidic residues" evidence="2">
    <location>
        <begin position="183"/>
        <end position="194"/>
    </location>
</feature>
<evidence type="ECO:0008006" key="5">
    <source>
        <dbReference type="Google" id="ProtNLM"/>
    </source>
</evidence>
<keyword evidence="1" id="KW-0175">Coiled coil</keyword>
<feature type="region of interest" description="Disordered" evidence="2">
    <location>
        <begin position="156"/>
        <end position="381"/>
    </location>
</feature>
<gene>
    <name evidence="3" type="ORF">ACFO0N_13290</name>
</gene>
<sequence length="639" mass="66001">MSGGTEDGAPVTVERGRVTVEKTFEAEEFPVPAVKFVVRSTDEDAVDVRLTDRIPDGFPMKRVGFHPEFDSENWTAYKDQRVEYARTLDPAESVTTVYGVRLEGVDTVGADFVEEPFLEVLDEGEGGDEDAGPEAAVEAIVGEDNNQVVRDIVSGERDSVPGMDGEADAEVVESGEGDAPALDLEDPGSAEDTADPLAAESVESGAEAAATTDGAVDPLAAPSGEESSGSDPLDLDFEDPEPGAEAEAEADASPAAPDAEFDEPSADDPLDLDLDGSEPDATTEEPSSGPREHAADATAVVVERPDAVEAVDASSADESAAGVDADGADGDEVGAVTTVETDIAEVGTEAETDDEGTGGVETVDGEPASDAPGPTSAPAVGTGGVAAALATEIREGSVGDDDLALLKEELDLGGVPSSVDVRLGRLQSNVEDLAAYTDALETFLDEEGTGEEVISDLRAEVENVSGTVEDLAADLDVAAAEREGLRGDLDGVEADVSAGRRRLDRVDEELGEIREDLATLDGDVVDVHERVDDEVARVDGDVSDLGDEVGGLSDEVSDLNEDVTGLDDEVSGLGDDVARVDEDVSGLDEGMADLGSDVDDLRGEVSELRAEIEALEEFRNRLGSAFGGGDEGGEDDGDN</sequence>
<evidence type="ECO:0000313" key="3">
    <source>
        <dbReference type="EMBL" id="MFC4358918.1"/>
    </source>
</evidence>
<feature type="compositionally biased region" description="Acidic residues" evidence="2">
    <location>
        <begin position="259"/>
        <end position="283"/>
    </location>
</feature>
<feature type="compositionally biased region" description="Acidic residues" evidence="2">
    <location>
        <begin position="165"/>
        <end position="176"/>
    </location>
</feature>
<reference evidence="3 4" key="1">
    <citation type="journal article" date="2019" name="Int. J. Syst. Evol. Microbiol.">
        <title>The Global Catalogue of Microorganisms (GCM) 10K type strain sequencing project: providing services to taxonomists for standard genome sequencing and annotation.</title>
        <authorList>
            <consortium name="The Broad Institute Genomics Platform"/>
            <consortium name="The Broad Institute Genome Sequencing Center for Infectious Disease"/>
            <person name="Wu L."/>
            <person name="Ma J."/>
        </authorList>
    </citation>
    <scope>NUCLEOTIDE SEQUENCE [LARGE SCALE GENOMIC DNA]</scope>
    <source>
        <strain evidence="3 4">CGMCC 1.12553</strain>
    </source>
</reference>